<feature type="signal peptide" evidence="6">
    <location>
        <begin position="1"/>
        <end position="25"/>
    </location>
</feature>
<protein>
    <recommendedName>
        <fullName evidence="7">GH26 domain-containing protein</fullName>
    </recommendedName>
</protein>
<dbReference type="EMBL" id="MBLM01000144">
    <property type="protein sequence ID" value="OHV31475.1"/>
    <property type="molecule type" value="Genomic_DNA"/>
</dbReference>
<keyword evidence="6" id="KW-0732">Signal</keyword>
<dbReference type="Proteomes" id="UP000179627">
    <property type="component" value="Unassembled WGS sequence"/>
</dbReference>
<dbReference type="PANTHER" id="PTHR40079">
    <property type="entry name" value="MANNAN ENDO-1,4-BETA-MANNOSIDASE E-RELATED"/>
    <property type="match status" value="1"/>
</dbReference>
<feature type="domain" description="GH26" evidence="7">
    <location>
        <begin position="51"/>
        <end position="395"/>
    </location>
</feature>
<evidence type="ECO:0000256" key="1">
    <source>
        <dbReference type="ARBA" id="ARBA00007754"/>
    </source>
</evidence>
<evidence type="ECO:0000256" key="6">
    <source>
        <dbReference type="SAM" id="SignalP"/>
    </source>
</evidence>
<evidence type="ECO:0000259" key="7">
    <source>
        <dbReference type="PROSITE" id="PS51764"/>
    </source>
</evidence>
<feature type="active site" description="Proton donor" evidence="4">
    <location>
        <position position="204"/>
    </location>
</feature>
<dbReference type="PROSITE" id="PS51257">
    <property type="entry name" value="PROKAR_LIPOPROTEIN"/>
    <property type="match status" value="1"/>
</dbReference>
<accession>A0A1S1QE31</accession>
<evidence type="ECO:0000313" key="9">
    <source>
        <dbReference type="Proteomes" id="UP000179627"/>
    </source>
</evidence>
<dbReference type="AlphaFoldDB" id="A0A1S1QE31"/>
<gene>
    <name evidence="8" type="ORF">CC117_26100</name>
</gene>
<dbReference type="InterPro" id="IPR017853">
    <property type="entry name" value="GH"/>
</dbReference>
<feature type="compositionally biased region" description="Low complexity" evidence="5">
    <location>
        <begin position="30"/>
        <end position="66"/>
    </location>
</feature>
<keyword evidence="2 4" id="KW-0378">Hydrolase</keyword>
<keyword evidence="3 4" id="KW-0326">Glycosidase</keyword>
<dbReference type="GO" id="GO:0006080">
    <property type="term" value="P:substituted mannan metabolic process"/>
    <property type="evidence" value="ECO:0007669"/>
    <property type="project" value="InterPro"/>
</dbReference>
<name>A0A1S1QE31_9ACTN</name>
<proteinExistence type="inferred from homology"/>
<dbReference type="GO" id="GO:0016985">
    <property type="term" value="F:mannan endo-1,4-beta-mannosidase activity"/>
    <property type="evidence" value="ECO:0007669"/>
    <property type="project" value="InterPro"/>
</dbReference>
<evidence type="ECO:0000256" key="3">
    <source>
        <dbReference type="ARBA" id="ARBA00023295"/>
    </source>
</evidence>
<dbReference type="OrthoDB" id="9816550at2"/>
<feature type="active site" description="Nucleophile" evidence="4">
    <location>
        <position position="316"/>
    </location>
</feature>
<evidence type="ECO:0000256" key="5">
    <source>
        <dbReference type="SAM" id="MobiDB-lite"/>
    </source>
</evidence>
<sequence>MLPGRAALLVAVAAVGLSACLPAQGGGGPTAPTSSASAAPTSGAPATGTPTTAPTVAPSTAPTPTTSTPPAPGTTPPAGTPVPSPPAGGGGTNPAAPALSGTGYADREEWARWRGWPVQIAETWNDAKDPATGVTTWGSMNGLYTVKQYYTDAGWKGGLSLAQPMFAGDQNVNGCASESQMRTLLNKLVEYWPSKDAFIRLSWEFNGNWYHWSVRPGDAAAFKACWIRWHTVVKSISPDFKLVWNPNAESSDPAVDVRDFWPGAQYVDAAGPDFYAISDNGALRDPGKRGPHGEPVGIGAWADWVAEQGVPFAVPEWGVNDQAWGSTDPAFITQMRTVFERAAASRTGLAYESYFDGSTGYSCKFTLHDKECGFDYHEAAAQRYKELWTGPYVRS</sequence>
<organism evidence="8 9">
    <name type="scientific">Parafrankia colletiae</name>
    <dbReference type="NCBI Taxonomy" id="573497"/>
    <lineage>
        <taxon>Bacteria</taxon>
        <taxon>Bacillati</taxon>
        <taxon>Actinomycetota</taxon>
        <taxon>Actinomycetes</taxon>
        <taxon>Frankiales</taxon>
        <taxon>Frankiaceae</taxon>
        <taxon>Parafrankia</taxon>
    </lineage>
</organism>
<dbReference type="Gene3D" id="3.20.20.80">
    <property type="entry name" value="Glycosidases"/>
    <property type="match status" value="1"/>
</dbReference>
<evidence type="ECO:0000256" key="2">
    <source>
        <dbReference type="ARBA" id="ARBA00022801"/>
    </source>
</evidence>
<evidence type="ECO:0000313" key="8">
    <source>
        <dbReference type="EMBL" id="OHV31475.1"/>
    </source>
</evidence>
<feature type="chain" id="PRO_5010160399" description="GH26 domain-containing protein" evidence="6">
    <location>
        <begin position="26"/>
        <end position="395"/>
    </location>
</feature>
<dbReference type="PROSITE" id="PS51764">
    <property type="entry name" value="GH26"/>
    <property type="match status" value="1"/>
</dbReference>
<feature type="region of interest" description="Disordered" evidence="5">
    <location>
        <begin position="25"/>
        <end position="101"/>
    </location>
</feature>
<dbReference type="RefSeq" id="WP_071088424.1">
    <property type="nucleotide sequence ID" value="NZ_MBLM01000144.1"/>
</dbReference>
<dbReference type="SUPFAM" id="SSF51445">
    <property type="entry name" value="(Trans)glycosidases"/>
    <property type="match status" value="1"/>
</dbReference>
<evidence type="ECO:0000256" key="4">
    <source>
        <dbReference type="PROSITE-ProRule" id="PRU01100"/>
    </source>
</evidence>
<dbReference type="PANTHER" id="PTHR40079:SF4">
    <property type="entry name" value="GH26 DOMAIN-CONTAINING PROTEIN-RELATED"/>
    <property type="match status" value="1"/>
</dbReference>
<comment type="similarity">
    <text evidence="1 4">Belongs to the glycosyl hydrolase 26 family.</text>
</comment>
<dbReference type="InterPro" id="IPR022790">
    <property type="entry name" value="GH26_dom"/>
</dbReference>
<comment type="caution">
    <text evidence="8">The sequence shown here is derived from an EMBL/GenBank/DDBJ whole genome shotgun (WGS) entry which is preliminary data.</text>
</comment>
<reference evidence="9" key="1">
    <citation type="submission" date="2016-07" db="EMBL/GenBank/DDBJ databases">
        <title>Sequence Frankia sp. strain CcI1.17.</title>
        <authorList>
            <person name="Ghodhbane-Gtari F."/>
            <person name="Swanson E."/>
            <person name="Gueddou A."/>
            <person name="Morris K."/>
            <person name="Hezbri K."/>
            <person name="Ktari A."/>
            <person name="Nouioui I."/>
            <person name="Abebe-Akele F."/>
            <person name="Simpson S."/>
            <person name="Thomas K."/>
            <person name="Gtari M."/>
            <person name="Tisa L.S."/>
            <person name="Hurst S."/>
        </authorList>
    </citation>
    <scope>NUCLEOTIDE SEQUENCE [LARGE SCALE GENOMIC DNA]</scope>
    <source>
        <strain evidence="9">Cc1.17</strain>
    </source>
</reference>
<feature type="compositionally biased region" description="Pro residues" evidence="5">
    <location>
        <begin position="67"/>
        <end position="86"/>
    </location>
</feature>
<dbReference type="InterPro" id="IPR000805">
    <property type="entry name" value="Glyco_hydro_26"/>
</dbReference>
<keyword evidence="9" id="KW-1185">Reference proteome</keyword>